<evidence type="ECO:0000256" key="2">
    <source>
        <dbReference type="ARBA" id="ARBA00007467"/>
    </source>
</evidence>
<dbReference type="InterPro" id="IPR003492">
    <property type="entry name" value="Battenin_disease_Cln3"/>
</dbReference>
<organism evidence="8 9">
    <name type="scientific">Cyclotella cryptica</name>
    <dbReference type="NCBI Taxonomy" id="29204"/>
    <lineage>
        <taxon>Eukaryota</taxon>
        <taxon>Sar</taxon>
        <taxon>Stramenopiles</taxon>
        <taxon>Ochrophyta</taxon>
        <taxon>Bacillariophyta</taxon>
        <taxon>Coscinodiscophyceae</taxon>
        <taxon>Thalassiosirophycidae</taxon>
        <taxon>Stephanodiscales</taxon>
        <taxon>Stephanodiscaceae</taxon>
        <taxon>Cyclotella</taxon>
    </lineage>
</organism>
<accession>A0ABD3PK52</accession>
<dbReference type="PANTHER" id="PTHR10981">
    <property type="entry name" value="BATTENIN"/>
    <property type="match status" value="1"/>
</dbReference>
<evidence type="ECO:0000256" key="4">
    <source>
        <dbReference type="ARBA" id="ARBA00022692"/>
    </source>
</evidence>
<dbReference type="Pfam" id="PF02487">
    <property type="entry name" value="CLN3"/>
    <property type="match status" value="2"/>
</dbReference>
<dbReference type="PRINTS" id="PR01315">
    <property type="entry name" value="BATTENIN"/>
</dbReference>
<evidence type="ECO:0000256" key="1">
    <source>
        <dbReference type="ARBA" id="ARBA00004127"/>
    </source>
</evidence>
<evidence type="ECO:0000256" key="3">
    <source>
        <dbReference type="ARBA" id="ARBA00022448"/>
    </source>
</evidence>
<keyword evidence="5 7" id="KW-1133">Transmembrane helix</keyword>
<proteinExistence type="inferred from homology"/>
<evidence type="ECO:0000256" key="6">
    <source>
        <dbReference type="ARBA" id="ARBA00023136"/>
    </source>
</evidence>
<sequence>MNREKICVSKANRSFWLIGLLNNVPWVLMLACATNISSGGVALVITAPYWFHNVSYRVRMLMSSVSMGVASLLVACGGLLHDETAEGKGSAKDFDGLGLALELIGVSFISFQCSLGEASMLALAGKFDSVILPQMNTSSYSLISQVRSAVGKSNRDFRDDDAIILDGDAIMHNNSAQLSNDSDQRQQNRCITAFSSGTGLAGILGYGYKYLLSDMGGLSLSMVVFSVELFALAYYATFYFGLNKFEEVDFVGSSEIHHRGVDDFEHQDIPTVQNMESPLFANIKLREQLETASSVEMVEHLTTKNVHTFEKSPSQLQQAHMTVMERFYLVLSLWRYTVPLFTVYLSEYMLQAGVWSAIGFPVTSSVARAQFYHYSNWTYQVGVFVSRSSGNLFHASLTLLWTMPLLQVTNLIFFWLDSIHHFWYDYSVLVLCLFAGLLGGSVYVQGYSRINLDVPIEIREFSLASAGVADSLGILLADVVSLFIQVLFMLASRLLYASVWNSFINANIFLHFAIRTSYRAVYMIGIELKELSLVVLLCPDFKRCCT</sequence>
<feature type="transmembrane region" description="Helical" evidence="7">
    <location>
        <begin position="392"/>
        <end position="416"/>
    </location>
</feature>
<dbReference type="PROSITE" id="PS51257">
    <property type="entry name" value="PROKAR_LIPOPROTEIN"/>
    <property type="match status" value="1"/>
</dbReference>
<comment type="subcellular location">
    <subcellularLocation>
        <location evidence="1">Endomembrane system</location>
        <topology evidence="1">Multi-pass membrane protein</topology>
    </subcellularLocation>
</comment>
<feature type="transmembrane region" description="Helical" evidence="7">
    <location>
        <begin position="190"/>
        <end position="208"/>
    </location>
</feature>
<gene>
    <name evidence="8" type="ORF">HJC23_011406</name>
</gene>
<evidence type="ECO:0000256" key="7">
    <source>
        <dbReference type="RuleBase" id="RU361113"/>
    </source>
</evidence>
<feature type="transmembrane region" description="Helical" evidence="7">
    <location>
        <begin position="26"/>
        <end position="51"/>
    </location>
</feature>
<evidence type="ECO:0000313" key="9">
    <source>
        <dbReference type="Proteomes" id="UP001516023"/>
    </source>
</evidence>
<keyword evidence="6 7" id="KW-0472">Membrane</keyword>
<dbReference type="GO" id="GO:0012505">
    <property type="term" value="C:endomembrane system"/>
    <property type="evidence" value="ECO:0007669"/>
    <property type="project" value="UniProtKB-SubCell"/>
</dbReference>
<dbReference type="InterPro" id="IPR036259">
    <property type="entry name" value="MFS_trans_sf"/>
</dbReference>
<feature type="transmembrane region" description="Helical" evidence="7">
    <location>
        <begin position="220"/>
        <end position="242"/>
    </location>
</feature>
<feature type="transmembrane region" description="Helical" evidence="7">
    <location>
        <begin position="58"/>
        <end position="80"/>
    </location>
</feature>
<feature type="transmembrane region" description="Helical" evidence="7">
    <location>
        <begin position="327"/>
        <end position="346"/>
    </location>
</feature>
<evidence type="ECO:0000313" key="8">
    <source>
        <dbReference type="EMBL" id="KAL3788454.1"/>
    </source>
</evidence>
<evidence type="ECO:0000256" key="5">
    <source>
        <dbReference type="ARBA" id="ARBA00022989"/>
    </source>
</evidence>
<dbReference type="Proteomes" id="UP001516023">
    <property type="component" value="Unassembled WGS sequence"/>
</dbReference>
<dbReference type="GO" id="GO:0005773">
    <property type="term" value="C:vacuole"/>
    <property type="evidence" value="ECO:0007669"/>
    <property type="project" value="UniProtKB-ARBA"/>
</dbReference>
<keyword evidence="4 7" id="KW-0812">Transmembrane</keyword>
<comment type="caution">
    <text evidence="8">The sequence shown here is derived from an EMBL/GenBank/DDBJ whole genome shotgun (WGS) entry which is preliminary data.</text>
</comment>
<dbReference type="AlphaFoldDB" id="A0ABD3PK52"/>
<protein>
    <recommendedName>
        <fullName evidence="10">Solute carrier family 40 protein</fullName>
    </recommendedName>
</protein>
<dbReference type="GO" id="GO:0016020">
    <property type="term" value="C:membrane"/>
    <property type="evidence" value="ECO:0007669"/>
    <property type="project" value="UniProtKB-UniRule"/>
</dbReference>
<feature type="transmembrane region" description="Helical" evidence="7">
    <location>
        <begin position="422"/>
        <end position="444"/>
    </location>
</feature>
<name>A0ABD3PK52_9STRA</name>
<evidence type="ECO:0008006" key="10">
    <source>
        <dbReference type="Google" id="ProtNLM"/>
    </source>
</evidence>
<keyword evidence="3" id="KW-0813">Transport</keyword>
<comment type="similarity">
    <text evidence="2 7">Belongs to the battenin family.</text>
</comment>
<reference evidence="8 9" key="1">
    <citation type="journal article" date="2020" name="G3 (Bethesda)">
        <title>Improved Reference Genome for Cyclotella cryptica CCMP332, a Model for Cell Wall Morphogenesis, Salinity Adaptation, and Lipid Production in Diatoms (Bacillariophyta).</title>
        <authorList>
            <person name="Roberts W.R."/>
            <person name="Downey K.M."/>
            <person name="Ruck E.C."/>
            <person name="Traller J.C."/>
            <person name="Alverson A.J."/>
        </authorList>
    </citation>
    <scope>NUCLEOTIDE SEQUENCE [LARGE SCALE GENOMIC DNA]</scope>
    <source>
        <strain evidence="8 9">CCMP332</strain>
    </source>
</reference>
<dbReference type="PANTHER" id="PTHR10981:SF0">
    <property type="entry name" value="BATTENIN"/>
    <property type="match status" value="1"/>
</dbReference>
<dbReference type="EMBL" id="JABMIG020000156">
    <property type="protein sequence ID" value="KAL3788454.1"/>
    <property type="molecule type" value="Genomic_DNA"/>
</dbReference>
<feature type="transmembrane region" description="Helical" evidence="7">
    <location>
        <begin position="465"/>
        <end position="488"/>
    </location>
</feature>
<keyword evidence="9" id="KW-1185">Reference proteome</keyword>
<dbReference type="SUPFAM" id="SSF103473">
    <property type="entry name" value="MFS general substrate transporter"/>
    <property type="match status" value="1"/>
</dbReference>